<evidence type="ECO:0008006" key="4">
    <source>
        <dbReference type="Google" id="ProtNLM"/>
    </source>
</evidence>
<comment type="caution">
    <text evidence="2">The sequence shown here is derived from an EMBL/GenBank/DDBJ whole genome shotgun (WGS) entry which is preliminary data.</text>
</comment>
<sequence>MASVFDKVAQFARSPKGQQALRQVTTKAQQMAKDPKTKARIDDARRRFSGGRGTGGSGTGETTPTV</sequence>
<evidence type="ECO:0000313" key="2">
    <source>
        <dbReference type="EMBL" id="MEX5716836.1"/>
    </source>
</evidence>
<protein>
    <recommendedName>
        <fullName evidence="4">MT0933-like antitoxin protein</fullName>
    </recommendedName>
</protein>
<feature type="region of interest" description="Disordered" evidence="1">
    <location>
        <begin position="27"/>
        <end position="66"/>
    </location>
</feature>
<feature type="compositionally biased region" description="Basic and acidic residues" evidence="1">
    <location>
        <begin position="33"/>
        <end position="46"/>
    </location>
</feature>
<dbReference type="RefSeq" id="WP_369202104.1">
    <property type="nucleotide sequence ID" value="NZ_JBFNXQ010000001.1"/>
</dbReference>
<reference evidence="2 3" key="1">
    <citation type="submission" date="2024-06" db="EMBL/GenBank/DDBJ databases">
        <title>Draft genome sequence of Geodermatophilus badlandi, a novel member of the Geodermatophilaceae isolated from badland sedimentary rocks in the Red desert, Wyoming, USA.</title>
        <authorList>
            <person name="Ben Tekaya S."/>
            <person name="Nouioui I."/>
            <person name="Flores G.M."/>
            <person name="Shaal M.N."/>
            <person name="Bredoire F."/>
            <person name="Basile F."/>
            <person name="Van Diepen L."/>
            <person name="Ward N.L."/>
        </authorList>
    </citation>
    <scope>NUCLEOTIDE SEQUENCE [LARGE SCALE GENOMIC DNA]</scope>
    <source>
        <strain evidence="2 3">WL48A</strain>
    </source>
</reference>
<evidence type="ECO:0000313" key="3">
    <source>
        <dbReference type="Proteomes" id="UP001560045"/>
    </source>
</evidence>
<dbReference type="EMBL" id="JBFNXQ010000001">
    <property type="protein sequence ID" value="MEX5716836.1"/>
    <property type="molecule type" value="Genomic_DNA"/>
</dbReference>
<organism evidence="2 3">
    <name type="scientific">Geodermatophilus maliterrae</name>
    <dbReference type="NCBI Taxonomy" id="3162531"/>
    <lineage>
        <taxon>Bacteria</taxon>
        <taxon>Bacillati</taxon>
        <taxon>Actinomycetota</taxon>
        <taxon>Actinomycetes</taxon>
        <taxon>Geodermatophilales</taxon>
        <taxon>Geodermatophilaceae</taxon>
        <taxon>Geodermatophilus</taxon>
    </lineage>
</organism>
<accession>A0ABV3X8R4</accession>
<name>A0ABV3X8R4_9ACTN</name>
<evidence type="ECO:0000256" key="1">
    <source>
        <dbReference type="SAM" id="MobiDB-lite"/>
    </source>
</evidence>
<dbReference type="Proteomes" id="UP001560045">
    <property type="component" value="Unassembled WGS sequence"/>
</dbReference>
<feature type="compositionally biased region" description="Gly residues" evidence="1">
    <location>
        <begin position="50"/>
        <end position="59"/>
    </location>
</feature>
<keyword evidence="3" id="KW-1185">Reference proteome</keyword>
<gene>
    <name evidence="2" type="ORF">ABQ292_00460</name>
</gene>
<proteinExistence type="predicted"/>